<feature type="compositionally biased region" description="Basic and acidic residues" evidence="1">
    <location>
        <begin position="1"/>
        <end position="20"/>
    </location>
</feature>
<feature type="region of interest" description="Disordered" evidence="1">
    <location>
        <begin position="1"/>
        <end position="42"/>
    </location>
</feature>
<dbReference type="SUPFAM" id="SSF46565">
    <property type="entry name" value="Chaperone J-domain"/>
    <property type="match status" value="1"/>
</dbReference>
<reference evidence="3 4" key="1">
    <citation type="journal article" date="2013" name="Int. J. Syst. Evol. Microbiol.">
        <title>Ilumatobacter nonamiense sp. nov. and Ilumatobacter coccineum sp. nov., isolated from seashore sand.</title>
        <authorList>
            <person name="Matsumoto A."/>
            <person name="Kasai H."/>
            <person name="Matsuo Y."/>
            <person name="Shizuri Y."/>
            <person name="Ichikawa N."/>
            <person name="Fujita N."/>
            <person name="Omura S."/>
            <person name="Takahashi Y."/>
        </authorList>
    </citation>
    <scope>NUCLEOTIDE SEQUENCE [LARGE SCALE GENOMIC DNA]</scope>
    <source>
        <strain evidence="4">NBRC 103263 / KCTC 29153 / YM16-304</strain>
    </source>
</reference>
<dbReference type="Gene3D" id="1.10.287.110">
    <property type="entry name" value="DnaJ domain"/>
    <property type="match status" value="1"/>
</dbReference>
<dbReference type="Proteomes" id="UP000011863">
    <property type="component" value="Chromosome"/>
</dbReference>
<dbReference type="PROSITE" id="PS50076">
    <property type="entry name" value="DNAJ_2"/>
    <property type="match status" value="1"/>
</dbReference>
<dbReference type="CDD" id="cd06257">
    <property type="entry name" value="DnaJ"/>
    <property type="match status" value="1"/>
</dbReference>
<evidence type="ECO:0000256" key="1">
    <source>
        <dbReference type="SAM" id="MobiDB-lite"/>
    </source>
</evidence>
<dbReference type="SMART" id="SM00271">
    <property type="entry name" value="DnaJ"/>
    <property type="match status" value="1"/>
</dbReference>
<dbReference type="InterPro" id="IPR001623">
    <property type="entry name" value="DnaJ_domain"/>
</dbReference>
<dbReference type="OrthoDB" id="5244113at2"/>
<keyword evidence="4" id="KW-1185">Reference proteome</keyword>
<proteinExistence type="predicted"/>
<protein>
    <recommendedName>
        <fullName evidence="2">J domain-containing protein</fullName>
    </recommendedName>
</protein>
<gene>
    <name evidence="3" type="ORF">YM304_20110</name>
</gene>
<feature type="compositionally biased region" description="Basic and acidic residues" evidence="1">
    <location>
        <begin position="30"/>
        <end position="40"/>
    </location>
</feature>
<dbReference type="RefSeq" id="WP_015441572.1">
    <property type="nucleotide sequence ID" value="NC_020520.1"/>
</dbReference>
<name>A0A6C7EB22_ILUCY</name>
<accession>A0A6C7EB22</accession>
<dbReference type="EMBL" id="AP012057">
    <property type="protein sequence ID" value="BAN02325.1"/>
    <property type="molecule type" value="Genomic_DNA"/>
</dbReference>
<evidence type="ECO:0000259" key="2">
    <source>
        <dbReference type="PROSITE" id="PS50076"/>
    </source>
</evidence>
<dbReference type="AlphaFoldDB" id="A0A6C7EB22"/>
<organism evidence="3 4">
    <name type="scientific">Ilumatobacter coccineus (strain NBRC 103263 / KCTC 29153 / YM16-304)</name>
    <dbReference type="NCBI Taxonomy" id="1313172"/>
    <lineage>
        <taxon>Bacteria</taxon>
        <taxon>Bacillati</taxon>
        <taxon>Actinomycetota</taxon>
        <taxon>Acidimicrobiia</taxon>
        <taxon>Acidimicrobiales</taxon>
        <taxon>Ilumatobacteraceae</taxon>
        <taxon>Ilumatobacter</taxon>
    </lineage>
</organism>
<dbReference type="InterPro" id="IPR036869">
    <property type="entry name" value="J_dom_sf"/>
</dbReference>
<feature type="region of interest" description="Disordered" evidence="1">
    <location>
        <begin position="57"/>
        <end position="96"/>
    </location>
</feature>
<evidence type="ECO:0000313" key="3">
    <source>
        <dbReference type="EMBL" id="BAN02325.1"/>
    </source>
</evidence>
<evidence type="ECO:0000313" key="4">
    <source>
        <dbReference type="Proteomes" id="UP000011863"/>
    </source>
</evidence>
<feature type="domain" description="J" evidence="2">
    <location>
        <begin position="3"/>
        <end position="81"/>
    </location>
</feature>
<sequence length="195" mass="20694">MTDPFRELGLDRSATADDVRRARRQMAKHVHPDAGGKRSEMQALNAAAAAALVQIADGERAGARTEASDPTPPGTGNDHHGDPTDAPTDWQRDWSGQRIDTPSFTVEALPVETFEALLLAAAELGEVEDDDPPYGLSVLLGEPLVSWCRLDVVPDAGASTVSVAIARAGAEPLPPIEAVRNAWVATLNGLDWSDL</sequence>
<dbReference type="KEGG" id="aym:YM304_20110"/>
<feature type="compositionally biased region" description="Basic and acidic residues" evidence="1">
    <location>
        <begin position="57"/>
        <end position="67"/>
    </location>
</feature>